<dbReference type="EMBL" id="SWLB01000009">
    <property type="protein sequence ID" value="KAF3334904.1"/>
    <property type="molecule type" value="Genomic_DNA"/>
</dbReference>
<dbReference type="GO" id="GO:0016301">
    <property type="term" value="F:kinase activity"/>
    <property type="evidence" value="ECO:0007669"/>
    <property type="project" value="UniProtKB-KW"/>
</dbReference>
<keyword evidence="7" id="KW-0067">ATP-binding</keyword>
<dbReference type="Proteomes" id="UP000623129">
    <property type="component" value="Unassembled WGS sequence"/>
</dbReference>
<evidence type="ECO:0000256" key="3">
    <source>
        <dbReference type="ARBA" id="ARBA00022679"/>
    </source>
</evidence>
<evidence type="ECO:0000256" key="7">
    <source>
        <dbReference type="ARBA" id="ARBA00022840"/>
    </source>
</evidence>
<evidence type="ECO:0000256" key="9">
    <source>
        <dbReference type="ARBA" id="ARBA00023136"/>
    </source>
</evidence>
<dbReference type="InterPro" id="IPR052232">
    <property type="entry name" value="RLK_Ser/Thr-Kinase"/>
</dbReference>
<dbReference type="PANTHER" id="PTHR47984">
    <property type="entry name" value="OS01G0323000 PROTEIN"/>
    <property type="match status" value="1"/>
</dbReference>
<keyword evidence="5" id="KW-0547">Nucleotide-binding</keyword>
<name>A0A833VVK0_9POAL</name>
<evidence type="ECO:0000313" key="11">
    <source>
        <dbReference type="Proteomes" id="UP000623129"/>
    </source>
</evidence>
<organism evidence="10 11">
    <name type="scientific">Carex littledalei</name>
    <dbReference type="NCBI Taxonomy" id="544730"/>
    <lineage>
        <taxon>Eukaryota</taxon>
        <taxon>Viridiplantae</taxon>
        <taxon>Streptophyta</taxon>
        <taxon>Embryophyta</taxon>
        <taxon>Tracheophyta</taxon>
        <taxon>Spermatophyta</taxon>
        <taxon>Magnoliopsida</taxon>
        <taxon>Liliopsida</taxon>
        <taxon>Poales</taxon>
        <taxon>Cyperaceae</taxon>
        <taxon>Cyperoideae</taxon>
        <taxon>Cariceae</taxon>
        <taxon>Carex</taxon>
        <taxon>Carex subgen. Euthyceras</taxon>
    </lineage>
</organism>
<dbReference type="AlphaFoldDB" id="A0A833VVK0"/>
<accession>A0A833VVK0</accession>
<evidence type="ECO:0000256" key="8">
    <source>
        <dbReference type="ARBA" id="ARBA00022989"/>
    </source>
</evidence>
<evidence type="ECO:0000256" key="2">
    <source>
        <dbReference type="ARBA" id="ARBA00022553"/>
    </source>
</evidence>
<gene>
    <name evidence="10" type="ORF">FCM35_KLT21508</name>
</gene>
<comment type="caution">
    <text evidence="10">The sequence shown here is derived from an EMBL/GenBank/DDBJ whole genome shotgun (WGS) entry which is preliminary data.</text>
</comment>
<keyword evidence="10" id="KW-0675">Receptor</keyword>
<evidence type="ECO:0000313" key="10">
    <source>
        <dbReference type="EMBL" id="KAF3334904.1"/>
    </source>
</evidence>
<evidence type="ECO:0000256" key="6">
    <source>
        <dbReference type="ARBA" id="ARBA00022777"/>
    </source>
</evidence>
<keyword evidence="4" id="KW-0812">Transmembrane</keyword>
<proteinExistence type="predicted"/>
<dbReference type="GO" id="GO:0016020">
    <property type="term" value="C:membrane"/>
    <property type="evidence" value="ECO:0007669"/>
    <property type="project" value="UniProtKB-SubCell"/>
</dbReference>
<protein>
    <submittedName>
        <fullName evidence="10">Receptor-like protein kinase</fullName>
    </submittedName>
</protein>
<keyword evidence="3" id="KW-0808">Transferase</keyword>
<dbReference type="PANTHER" id="PTHR47984:SF14">
    <property type="entry name" value="OS01G0323000 PROTEIN"/>
    <property type="match status" value="1"/>
</dbReference>
<evidence type="ECO:0000256" key="5">
    <source>
        <dbReference type="ARBA" id="ARBA00022741"/>
    </source>
</evidence>
<comment type="subcellular location">
    <subcellularLocation>
        <location evidence="1">Membrane</location>
        <topology evidence="1">Single-pass membrane protein</topology>
    </subcellularLocation>
</comment>
<dbReference type="GO" id="GO:0005524">
    <property type="term" value="F:ATP binding"/>
    <property type="evidence" value="ECO:0007669"/>
    <property type="project" value="UniProtKB-KW"/>
</dbReference>
<dbReference type="OrthoDB" id="4062651at2759"/>
<evidence type="ECO:0000256" key="1">
    <source>
        <dbReference type="ARBA" id="ARBA00004167"/>
    </source>
</evidence>
<keyword evidence="6 10" id="KW-0418">Kinase</keyword>
<reference evidence="10" key="1">
    <citation type="submission" date="2020-01" db="EMBL/GenBank/DDBJ databases">
        <title>Genome sequence of Kobresia littledalei, the first chromosome-level genome in the family Cyperaceae.</title>
        <authorList>
            <person name="Qu G."/>
        </authorList>
    </citation>
    <scope>NUCLEOTIDE SEQUENCE</scope>
    <source>
        <strain evidence="10">C.B.Clarke</strain>
        <tissue evidence="10">Leaf</tissue>
    </source>
</reference>
<keyword evidence="11" id="KW-1185">Reference proteome</keyword>
<sequence>MGCYCSFYSDTHLAHCWIRDGQLGVTDLYDGSRQVKKRGGSLGEAFNTSLVTTLEQYLLWKKATPLSSIEVFLFLLFDSLVIVYKHFVMVASCRRSDEVVDPSIEMKPSTRALKRAFLTALRCVDTDADKKPKMWRRCMYCGVAHSPIRALLSSLSSLLATKLGSIAIRRLSFLWLEMKGVATR</sequence>
<keyword evidence="9" id="KW-0472">Membrane</keyword>
<evidence type="ECO:0000256" key="4">
    <source>
        <dbReference type="ARBA" id="ARBA00022692"/>
    </source>
</evidence>
<keyword evidence="8" id="KW-1133">Transmembrane helix</keyword>
<keyword evidence="2" id="KW-0597">Phosphoprotein</keyword>